<name>A0ABS7C9A9_9BACL</name>
<dbReference type="SUPFAM" id="SSF64005">
    <property type="entry name" value="Undecaprenyl diphosphate synthase"/>
    <property type="match status" value="1"/>
</dbReference>
<evidence type="ECO:0000313" key="3">
    <source>
        <dbReference type="Proteomes" id="UP001519887"/>
    </source>
</evidence>
<gene>
    <name evidence="2" type="primary">uppS</name>
    <name evidence="2" type="ORF">K0U00_25650</name>
</gene>
<dbReference type="Gene3D" id="3.40.1180.10">
    <property type="entry name" value="Decaprenyl diphosphate synthase-like"/>
    <property type="match status" value="1"/>
</dbReference>
<dbReference type="NCBIfam" id="TIGR00055">
    <property type="entry name" value="uppS"/>
    <property type="match status" value="1"/>
</dbReference>
<dbReference type="Pfam" id="PF01255">
    <property type="entry name" value="Prenyltransf"/>
    <property type="match status" value="1"/>
</dbReference>
<dbReference type="PANTHER" id="PTHR10291">
    <property type="entry name" value="DEHYDRODOLICHYL DIPHOSPHATE SYNTHASE FAMILY MEMBER"/>
    <property type="match status" value="1"/>
</dbReference>
<dbReference type="EMBL" id="JAHZIK010000850">
    <property type="protein sequence ID" value="MBW7457431.1"/>
    <property type="molecule type" value="Genomic_DNA"/>
</dbReference>
<reference evidence="2 3" key="1">
    <citation type="submission" date="2021-07" db="EMBL/GenBank/DDBJ databases">
        <title>Paenibacillus radiodurans sp. nov., isolated from the southeastern edge of Tengger Desert.</title>
        <authorList>
            <person name="Zhang G."/>
        </authorList>
    </citation>
    <scope>NUCLEOTIDE SEQUENCE [LARGE SCALE GENOMIC DNA]</scope>
    <source>
        <strain evidence="2 3">CCM 7311</strain>
    </source>
</reference>
<dbReference type="InterPro" id="IPR036424">
    <property type="entry name" value="UPP_synth-like_sf"/>
</dbReference>
<dbReference type="Proteomes" id="UP001519887">
    <property type="component" value="Unassembled WGS sequence"/>
</dbReference>
<comment type="caution">
    <text evidence="2">The sequence shown here is derived from an EMBL/GenBank/DDBJ whole genome shotgun (WGS) entry which is preliminary data.</text>
</comment>
<dbReference type="InterPro" id="IPR001441">
    <property type="entry name" value="UPP_synth-like"/>
</dbReference>
<proteinExistence type="predicted"/>
<dbReference type="EC" id="2.5.1.31" evidence="2"/>
<accession>A0ABS7C9A9</accession>
<organism evidence="2 3">
    <name type="scientific">Paenibacillus sepulcri</name>
    <dbReference type="NCBI Taxonomy" id="359917"/>
    <lineage>
        <taxon>Bacteria</taxon>
        <taxon>Bacillati</taxon>
        <taxon>Bacillota</taxon>
        <taxon>Bacilli</taxon>
        <taxon>Bacillales</taxon>
        <taxon>Paenibacillaceae</taxon>
        <taxon>Paenibacillus</taxon>
    </lineage>
</organism>
<evidence type="ECO:0000313" key="2">
    <source>
        <dbReference type="EMBL" id="MBW7457431.1"/>
    </source>
</evidence>
<keyword evidence="1 2" id="KW-0808">Transferase</keyword>
<sequence>MLFGLNHSVRARFWREKINWNAVLPRHIAIMMDGNGRWATRRGLPRTAGHFAGMQTMRRTIRFCRKNNVEFLTLYAFSTENWKRPRAEIDYIISLIHEFITDDTLDEMNRNKIRINFIGDISRFSAETQDMMRHAAALTKSNTDMTVNFAVNYCGRSEIIHALKSYLKDGAHELTEEEFERFL</sequence>
<keyword evidence="3" id="KW-1185">Reference proteome</keyword>
<dbReference type="CDD" id="cd00475">
    <property type="entry name" value="Cis_IPPS"/>
    <property type="match status" value="1"/>
</dbReference>
<dbReference type="PANTHER" id="PTHR10291:SF0">
    <property type="entry name" value="DEHYDRODOLICHYL DIPHOSPHATE SYNTHASE 2"/>
    <property type="match status" value="1"/>
</dbReference>
<dbReference type="GO" id="GO:0008834">
    <property type="term" value="F:ditrans,polycis-undecaprenyl-diphosphate synthase [(2E,6E)-farnesyl-diphosphate specific] activity"/>
    <property type="evidence" value="ECO:0007669"/>
    <property type="project" value="UniProtKB-EC"/>
</dbReference>
<evidence type="ECO:0000256" key="1">
    <source>
        <dbReference type="ARBA" id="ARBA00022679"/>
    </source>
</evidence>
<protein>
    <submittedName>
        <fullName evidence="2">Di-trans,poly-cis-decaprenylcistransferase</fullName>
        <ecNumber evidence="2">2.5.1.31</ecNumber>
    </submittedName>
</protein>